<evidence type="ECO:0000313" key="1">
    <source>
        <dbReference type="EMBL" id="PWW75970.1"/>
    </source>
</evidence>
<comment type="caution">
    <text evidence="1">The sequence shown here is derived from an EMBL/GenBank/DDBJ whole genome shotgun (WGS) entry which is preliminary data.</text>
</comment>
<sequence length="65" mass="7400">MSDIAKHCVFQPIAHETIQVSNDTVKPNIKHCLDQPIAHETLRVSNDTVKPNMKPYGINRYTNNI</sequence>
<accession>A0A317SQE2</accession>
<reference evidence="1 2" key="1">
    <citation type="submission" date="2018-03" db="EMBL/GenBank/DDBJ databases">
        <title>Genomes of Pezizomycetes fungi and the evolution of truffles.</title>
        <authorList>
            <person name="Murat C."/>
            <person name="Payen T."/>
            <person name="Noel B."/>
            <person name="Kuo A."/>
            <person name="Martin F.M."/>
        </authorList>
    </citation>
    <scope>NUCLEOTIDE SEQUENCE [LARGE SCALE GENOMIC DNA]</scope>
    <source>
        <strain evidence="1">091103-1</strain>
    </source>
</reference>
<feature type="non-terminal residue" evidence="1">
    <location>
        <position position="65"/>
    </location>
</feature>
<proteinExistence type="predicted"/>
<dbReference type="EMBL" id="PYWC01000040">
    <property type="protein sequence ID" value="PWW75970.1"/>
    <property type="molecule type" value="Genomic_DNA"/>
</dbReference>
<organism evidence="1 2">
    <name type="scientific">Tuber magnatum</name>
    <name type="common">white Piedmont truffle</name>
    <dbReference type="NCBI Taxonomy" id="42249"/>
    <lineage>
        <taxon>Eukaryota</taxon>
        <taxon>Fungi</taxon>
        <taxon>Dikarya</taxon>
        <taxon>Ascomycota</taxon>
        <taxon>Pezizomycotina</taxon>
        <taxon>Pezizomycetes</taxon>
        <taxon>Pezizales</taxon>
        <taxon>Tuberaceae</taxon>
        <taxon>Tuber</taxon>
    </lineage>
</organism>
<keyword evidence="2" id="KW-1185">Reference proteome</keyword>
<dbReference type="AlphaFoldDB" id="A0A317SQE2"/>
<dbReference type="Proteomes" id="UP000246991">
    <property type="component" value="Unassembled WGS sequence"/>
</dbReference>
<name>A0A317SQE2_9PEZI</name>
<gene>
    <name evidence="1" type="ORF">C7212DRAFT_320637</name>
</gene>
<evidence type="ECO:0000313" key="2">
    <source>
        <dbReference type="Proteomes" id="UP000246991"/>
    </source>
</evidence>
<protein>
    <submittedName>
        <fullName evidence="1">Uncharacterized protein</fullName>
    </submittedName>
</protein>